<gene>
    <name evidence="3" type="ORF">Tco_0908361</name>
</gene>
<protein>
    <recommendedName>
        <fullName evidence="5">Gag-Pol polyprotein</fullName>
    </recommendedName>
</protein>
<reference evidence="3" key="1">
    <citation type="journal article" date="2022" name="Int. J. Mol. Sci.">
        <title>Draft Genome of Tanacetum Coccineum: Genomic Comparison of Closely Related Tanacetum-Family Plants.</title>
        <authorList>
            <person name="Yamashiro T."/>
            <person name="Shiraishi A."/>
            <person name="Nakayama K."/>
            <person name="Satake H."/>
        </authorList>
    </citation>
    <scope>NUCLEOTIDE SEQUENCE</scope>
</reference>
<reference evidence="3" key="2">
    <citation type="submission" date="2022-01" db="EMBL/GenBank/DDBJ databases">
        <authorList>
            <person name="Yamashiro T."/>
            <person name="Shiraishi A."/>
            <person name="Satake H."/>
            <person name="Nakayama K."/>
        </authorList>
    </citation>
    <scope>NUCLEOTIDE SEQUENCE</scope>
</reference>
<feature type="compositionally biased region" description="Polar residues" evidence="2">
    <location>
        <begin position="838"/>
        <end position="847"/>
    </location>
</feature>
<keyword evidence="1" id="KW-0175">Coiled coil</keyword>
<evidence type="ECO:0000313" key="3">
    <source>
        <dbReference type="EMBL" id="GJT28086.1"/>
    </source>
</evidence>
<evidence type="ECO:0000313" key="4">
    <source>
        <dbReference type="Proteomes" id="UP001151760"/>
    </source>
</evidence>
<evidence type="ECO:0008006" key="5">
    <source>
        <dbReference type="Google" id="ProtNLM"/>
    </source>
</evidence>
<evidence type="ECO:0000256" key="2">
    <source>
        <dbReference type="SAM" id="MobiDB-lite"/>
    </source>
</evidence>
<accession>A0ABQ5CLZ7</accession>
<name>A0ABQ5CLZ7_9ASTR</name>
<dbReference type="EMBL" id="BQNB010014432">
    <property type="protein sequence ID" value="GJT28086.1"/>
    <property type="molecule type" value="Genomic_DNA"/>
</dbReference>
<evidence type="ECO:0000256" key="1">
    <source>
        <dbReference type="SAM" id="Coils"/>
    </source>
</evidence>
<organism evidence="3 4">
    <name type="scientific">Tanacetum coccineum</name>
    <dbReference type="NCBI Taxonomy" id="301880"/>
    <lineage>
        <taxon>Eukaryota</taxon>
        <taxon>Viridiplantae</taxon>
        <taxon>Streptophyta</taxon>
        <taxon>Embryophyta</taxon>
        <taxon>Tracheophyta</taxon>
        <taxon>Spermatophyta</taxon>
        <taxon>Magnoliopsida</taxon>
        <taxon>eudicotyledons</taxon>
        <taxon>Gunneridae</taxon>
        <taxon>Pentapetalae</taxon>
        <taxon>asterids</taxon>
        <taxon>campanulids</taxon>
        <taxon>Asterales</taxon>
        <taxon>Asteraceae</taxon>
        <taxon>Asteroideae</taxon>
        <taxon>Anthemideae</taxon>
        <taxon>Anthemidinae</taxon>
        <taxon>Tanacetum</taxon>
    </lineage>
</organism>
<feature type="coiled-coil region" evidence="1">
    <location>
        <begin position="543"/>
        <end position="602"/>
    </location>
</feature>
<sequence>MEADDQAIQTILLGRPEDIYVVKKAKLFNEWEMFTSTNGESTESYYHCFLKLMNDFKRNKHFPEKITSNLKFLNNLQPEWSRHVTSVHQTKDLHTADYTQLYDFLKYNQKEVDDLRAERLAKTHDPLALMANSINPFTYPVFHQDQPSSSTYMQQLLPNSNNYNPQPSFNQNYMQQLMPNPEDITDLTTAMNMTLVLMAKAFKLNYATPTNNNQRISSNPRNRQIAHLGMNMGQDRQMQMVEGNGGNQFRQYAGQNVRNQHGYNSVQNVRNQVVQNAVQNLGVQNVGNHNGLLVVPGIANQNPNGNGNVVAAQAEGNEIENNGNQIRCYNYRGLGHLARNCTVRPRKRDVAYLQTQLLTAQKEEAGIQLQAEEFDLMATVADLDEIDKVNAHCILMANFQQASTSGTQTDKALVYDSDGLAKVHNYDNCYDNEIFNMFTQEEQYTELLEPIPESHQVPQNDSNVISEVSTTEVEKVNSVNRKLRETNADFTTELARYKNQEKCFEISQEKYDKLERCYQKSVYQEQCLTKKINALHLSSGKQITTLNEEISNLNKQLSKEKSTVSSLLEEKKRLKSDFKIREDELLDKQIQLENKIKELDNILVKTGQSIQTMHMLSPKPDSFYHTEQKMALGYQNPFYLKQAQQKQQSLYDGKILLEKHDPPVVYDSEETLQLAQESRLKMKQLNKEIKPANYTKINHLSGGFCFSNGQVTRREATEFVRDFKSLAKEADESLAKYKALKLEIERLLRAVVSQDIMSIVQNPYVVTELDRTKEQFENCIIKKENEYAKLWNDWYKKCEEFKYDKISYDKAYNDMQQKIERLQAQLGDQKGKSKDTPCVSNTLDPLS</sequence>
<feature type="region of interest" description="Disordered" evidence="2">
    <location>
        <begin position="823"/>
        <end position="847"/>
    </location>
</feature>
<proteinExistence type="predicted"/>
<dbReference type="Proteomes" id="UP001151760">
    <property type="component" value="Unassembled WGS sequence"/>
</dbReference>
<keyword evidence="4" id="KW-1185">Reference proteome</keyword>
<comment type="caution">
    <text evidence="3">The sequence shown here is derived from an EMBL/GenBank/DDBJ whole genome shotgun (WGS) entry which is preliminary data.</text>
</comment>